<protein>
    <recommendedName>
        <fullName evidence="2">Integral membrane protein CcmA involved in cell shape determination</fullName>
    </recommendedName>
</protein>
<sequence length="120" mass="12480">MARNSGDDMVAFLGKGTTFKGVITYEGAIRIDGKMEGEIISLGDLVIGESASIDAKISVGSIICGGKINGDLQASKKIHLLSKSTISGSLNTPRLIIDEGVSFNGHCEMKTPSPNIADPS</sequence>
<gene>
    <name evidence="1" type="ORF">MNBD_NITROSPIRAE01-1245</name>
</gene>
<dbReference type="Pfam" id="PF04519">
    <property type="entry name" value="Bactofilin"/>
    <property type="match status" value="1"/>
</dbReference>
<dbReference type="PANTHER" id="PTHR35024">
    <property type="entry name" value="HYPOTHETICAL CYTOSOLIC PROTEIN"/>
    <property type="match status" value="1"/>
</dbReference>
<dbReference type="InterPro" id="IPR007607">
    <property type="entry name" value="BacA/B"/>
</dbReference>
<name>A0A3B1CYY2_9ZZZZ</name>
<evidence type="ECO:0000313" key="1">
    <source>
        <dbReference type="EMBL" id="VAX29144.1"/>
    </source>
</evidence>
<evidence type="ECO:0008006" key="2">
    <source>
        <dbReference type="Google" id="ProtNLM"/>
    </source>
</evidence>
<dbReference type="PANTHER" id="PTHR35024:SF4">
    <property type="entry name" value="POLYMER-FORMING CYTOSKELETAL PROTEIN"/>
    <property type="match status" value="1"/>
</dbReference>
<dbReference type="EMBL" id="UOGF01000048">
    <property type="protein sequence ID" value="VAX29144.1"/>
    <property type="molecule type" value="Genomic_DNA"/>
</dbReference>
<proteinExistence type="predicted"/>
<accession>A0A3B1CYY2</accession>
<dbReference type="AlphaFoldDB" id="A0A3B1CYY2"/>
<reference evidence="1" key="1">
    <citation type="submission" date="2018-06" db="EMBL/GenBank/DDBJ databases">
        <authorList>
            <person name="Zhirakovskaya E."/>
        </authorList>
    </citation>
    <scope>NUCLEOTIDE SEQUENCE</scope>
</reference>
<organism evidence="1">
    <name type="scientific">hydrothermal vent metagenome</name>
    <dbReference type="NCBI Taxonomy" id="652676"/>
    <lineage>
        <taxon>unclassified sequences</taxon>
        <taxon>metagenomes</taxon>
        <taxon>ecological metagenomes</taxon>
    </lineage>
</organism>